<comment type="caution">
    <text evidence="9">The sequence shown here is derived from an EMBL/GenBank/DDBJ whole genome shotgun (WGS) entry which is preliminary data.</text>
</comment>
<dbReference type="STRING" id="55209.HA50_24940"/>
<dbReference type="GO" id="GO:0005886">
    <property type="term" value="C:plasma membrane"/>
    <property type="evidence" value="ECO:0007669"/>
    <property type="project" value="UniProtKB-SubCell"/>
</dbReference>
<dbReference type="PANTHER" id="PTHR32063">
    <property type="match status" value="1"/>
</dbReference>
<keyword evidence="4" id="KW-0997">Cell inner membrane</keyword>
<dbReference type="Gene3D" id="3.30.2090.10">
    <property type="entry name" value="Multidrug efflux transporter AcrB TolC docking domain, DN and DC subdomains"/>
    <property type="match status" value="2"/>
</dbReference>
<evidence type="ECO:0000256" key="3">
    <source>
        <dbReference type="ARBA" id="ARBA00022475"/>
    </source>
</evidence>
<keyword evidence="3" id="KW-1003">Cell membrane</keyword>
<dbReference type="Gene3D" id="3.30.70.1440">
    <property type="entry name" value="Multidrug efflux transporter AcrB pore domain"/>
    <property type="match status" value="1"/>
</dbReference>
<feature type="transmembrane region" description="Helical" evidence="8">
    <location>
        <begin position="334"/>
        <end position="353"/>
    </location>
</feature>
<evidence type="ECO:0000256" key="6">
    <source>
        <dbReference type="ARBA" id="ARBA00022989"/>
    </source>
</evidence>
<dbReference type="Gene3D" id="1.20.1640.10">
    <property type="entry name" value="Multidrug efflux transporter AcrB transmembrane domain"/>
    <property type="match status" value="2"/>
</dbReference>
<name>A0A1X1ELT5_PANCY</name>
<dbReference type="Gene3D" id="3.30.70.1430">
    <property type="entry name" value="Multidrug efflux transporter AcrB pore domain"/>
    <property type="match status" value="2"/>
</dbReference>
<evidence type="ECO:0000256" key="4">
    <source>
        <dbReference type="ARBA" id="ARBA00022519"/>
    </source>
</evidence>
<dbReference type="SUPFAM" id="SSF82714">
    <property type="entry name" value="Multidrug efflux transporter AcrB TolC docking domain, DN and DC subdomains"/>
    <property type="match status" value="2"/>
</dbReference>
<keyword evidence="5 8" id="KW-0812">Transmembrane</keyword>
<accession>A0A1X1ELT5</accession>
<feature type="transmembrane region" description="Helical" evidence="8">
    <location>
        <begin position="988"/>
        <end position="1010"/>
    </location>
</feature>
<dbReference type="PRINTS" id="PR00702">
    <property type="entry name" value="ACRIFLAVINRP"/>
</dbReference>
<dbReference type="Gene3D" id="3.30.70.1320">
    <property type="entry name" value="Multidrug efflux transporter AcrB pore domain like"/>
    <property type="match status" value="1"/>
</dbReference>
<evidence type="ECO:0000313" key="9">
    <source>
        <dbReference type="EMBL" id="ORM89846.1"/>
    </source>
</evidence>
<feature type="transmembrane region" description="Helical" evidence="8">
    <location>
        <begin position="12"/>
        <end position="32"/>
    </location>
</feature>
<evidence type="ECO:0000313" key="10">
    <source>
        <dbReference type="Proteomes" id="UP000193749"/>
    </source>
</evidence>
<evidence type="ECO:0000256" key="7">
    <source>
        <dbReference type="ARBA" id="ARBA00023136"/>
    </source>
</evidence>
<feature type="transmembrane region" description="Helical" evidence="8">
    <location>
        <begin position="956"/>
        <end position="976"/>
    </location>
</feature>
<dbReference type="SUPFAM" id="SSF82866">
    <property type="entry name" value="Multidrug efflux transporter AcrB transmembrane domain"/>
    <property type="match status" value="2"/>
</dbReference>
<organism evidence="9 10">
    <name type="scientific">Pantoea cypripedii</name>
    <name type="common">Pectobacterium cypripedii</name>
    <name type="synonym">Erwinia cypripedii</name>
    <dbReference type="NCBI Taxonomy" id="55209"/>
    <lineage>
        <taxon>Bacteria</taxon>
        <taxon>Pseudomonadati</taxon>
        <taxon>Pseudomonadota</taxon>
        <taxon>Gammaproteobacteria</taxon>
        <taxon>Enterobacterales</taxon>
        <taxon>Erwiniaceae</taxon>
        <taxon>Pantoea</taxon>
    </lineage>
</organism>
<reference evidence="9 10" key="1">
    <citation type="journal article" date="2017" name="Antonie Van Leeuwenhoek">
        <title>Phylogenomic resolution of the bacterial genus Pantoea and its relationship with Erwinia and Tatumella.</title>
        <authorList>
            <person name="Palmer M."/>
            <person name="Steenkamp E.T."/>
            <person name="Coetzee M.P."/>
            <person name="Chan W.Y."/>
            <person name="van Zyl E."/>
            <person name="De Maayer P."/>
            <person name="Coutinho T.A."/>
            <person name="Blom J."/>
            <person name="Smits T.H."/>
            <person name="Duffy B."/>
            <person name="Venter S.N."/>
        </authorList>
    </citation>
    <scope>NUCLEOTIDE SEQUENCE [LARGE SCALE GENOMIC DNA]</scope>
    <source>
        <strain evidence="9 10">LMG 2657</strain>
    </source>
</reference>
<feature type="transmembrane region" description="Helical" evidence="8">
    <location>
        <begin position="906"/>
        <end position="931"/>
    </location>
</feature>
<feature type="transmembrane region" description="Helical" evidence="8">
    <location>
        <begin position="463"/>
        <end position="486"/>
    </location>
</feature>
<feature type="transmembrane region" description="Helical" evidence="8">
    <location>
        <begin position="855"/>
        <end position="873"/>
    </location>
</feature>
<feature type="transmembrane region" description="Helical" evidence="8">
    <location>
        <begin position="387"/>
        <end position="410"/>
    </location>
</feature>
<evidence type="ECO:0000256" key="5">
    <source>
        <dbReference type="ARBA" id="ARBA00022692"/>
    </source>
</evidence>
<comment type="subcellular location">
    <subcellularLocation>
        <location evidence="1">Cell inner membrane</location>
        <topology evidence="1">Multi-pass membrane protein</topology>
    </subcellularLocation>
</comment>
<gene>
    <name evidence="9" type="ORF">HA50_24940</name>
</gene>
<dbReference type="RefSeq" id="WP_084879563.1">
    <property type="nucleotide sequence ID" value="NZ_JAGGMY010000005.1"/>
</dbReference>
<keyword evidence="10" id="KW-1185">Reference proteome</keyword>
<keyword evidence="2" id="KW-0813">Transport</keyword>
<dbReference type="AlphaFoldDB" id="A0A1X1ELT5"/>
<dbReference type="GO" id="GO:0042910">
    <property type="term" value="F:xenobiotic transmembrane transporter activity"/>
    <property type="evidence" value="ECO:0007669"/>
    <property type="project" value="TreeGrafter"/>
</dbReference>
<evidence type="ECO:0000256" key="1">
    <source>
        <dbReference type="ARBA" id="ARBA00004429"/>
    </source>
</evidence>
<feature type="transmembrane region" description="Helical" evidence="8">
    <location>
        <begin position="431"/>
        <end position="451"/>
    </location>
</feature>
<proteinExistence type="predicted"/>
<dbReference type="EMBL" id="MLJI01000002">
    <property type="protein sequence ID" value="ORM89846.1"/>
    <property type="molecule type" value="Genomic_DNA"/>
</dbReference>
<dbReference type="InterPro" id="IPR027463">
    <property type="entry name" value="AcrB_DN_DC_subdom"/>
</dbReference>
<evidence type="ECO:0000256" key="2">
    <source>
        <dbReference type="ARBA" id="ARBA00022448"/>
    </source>
</evidence>
<dbReference type="InterPro" id="IPR001036">
    <property type="entry name" value="Acrflvin-R"/>
</dbReference>
<evidence type="ECO:0000256" key="8">
    <source>
        <dbReference type="SAM" id="Phobius"/>
    </source>
</evidence>
<dbReference type="PANTHER" id="PTHR32063:SF21">
    <property type="entry name" value="MULTIDRUG RESISTANCE PROTEIN MDTB"/>
    <property type="match status" value="1"/>
</dbReference>
<keyword evidence="6 8" id="KW-1133">Transmembrane helix</keyword>
<keyword evidence="7 8" id="KW-0472">Membrane</keyword>
<dbReference type="Proteomes" id="UP000193749">
    <property type="component" value="Unassembled WGS sequence"/>
</dbReference>
<dbReference type="FunFam" id="1.20.1640.10:FF:000001">
    <property type="entry name" value="Efflux pump membrane transporter"/>
    <property type="match status" value="1"/>
</dbReference>
<feature type="transmembrane region" description="Helical" evidence="8">
    <location>
        <begin position="360"/>
        <end position="381"/>
    </location>
</feature>
<protein>
    <submittedName>
        <fullName evidence="9">Acriflavine resistance protein B</fullName>
    </submittedName>
</protein>
<dbReference type="OrthoDB" id="9757904at2"/>
<sequence length="1027" mass="111475">MKFSELCLQRPIAVLLLWIAVMVAGVVCWNNLPVAALPTFDTPTIKVNASLSGASPETMASSVATPLEKNLATIPGVAMMTSTNLEGATTIVLEFDPSVNIDSASVDVQAALYQSLKKLPSQMTTPPTFKKVNPADAPIAQISLDSPSMTLSDLNRYSDDLISPSLSMIKGVAEVTVIGQKRYAVRVEVDPAKLAATDMTLEELHTALKAANDNSPVGELDGKRQMMMLQTSGDLRNASDFSNVVVATRNGQPVRLSDIASVQDSIENTLSHSAVNNHTAIVLSITRQPGANLVATLDSIKQLMPKLQQQMPSSVHMQLLNDRSISIRNAIHDVNITLLLTIALVIMVILLFLRHVRATVIPALSVPISLLGSFALMYAFGLSLDNISLMGLTIAVGLVVDDAIVVLENIMRYIEEGMEPKQAALKGVKEVGFTVVSISLSLVAVFIPIFFMPGTMGLLFHEFAWVVSLAILVSAAASLTIIPLLVPMLFRHDPHQDKPEPAWSLLFERMFENLRQRYAQGLNWAVDHRTVMLSVAALTVALTAWLYVSAPKGFFPQEDIGQVTANIDTPQDMSYDARKNVAFQLGNTLLKDSAVETIVTKVDHDTTQLNLTLKDQSQRPAMAQVLQQLRSETRYLPGIKVYFSPVQNFKVGGRSAKSTYQYTLQSVSSSSGLSLNDYTNQLMAEMNKSGVFVGVNSDAQLNGLQAQLTIDRNKASLLGVDVDQIRNNLYDAFGTLQASTIYAPEDSYEVIMEVQQPFRQDESDLSQIYVRSSSNALLPLSTFTHISRVQGVTAVNHQGQLPAITISFDLAPGKSLSDATQAITQAENNINLPSTVFGSYAGQAALFQQSQTSQVWLIVLALAVIYVILGMLYESWIHPVTILLGLPSAAVGALMALRLMQLDLTFIAMIGILLLIGIVKKNAIMMIDFALSAQREQGMSAHDAIIQACLQRFRPIMMTTLCAIMGALPIACGWGAGAELRQPMGVAVVGGLVFSQFITLFITPVLYLLFDRTGARLDALTHATEEP</sequence>
<dbReference type="SUPFAM" id="SSF82693">
    <property type="entry name" value="Multidrug efflux transporter AcrB pore domain, PN1, PN2, PC1 and PC2 subdomains"/>
    <property type="match status" value="3"/>
</dbReference>
<dbReference type="Pfam" id="PF00873">
    <property type="entry name" value="ACR_tran"/>
    <property type="match status" value="1"/>
</dbReference>